<evidence type="ECO:0000313" key="2">
    <source>
        <dbReference type="EMBL" id="CAD8480705.1"/>
    </source>
</evidence>
<evidence type="ECO:0000256" key="1">
    <source>
        <dbReference type="SAM" id="MobiDB-lite"/>
    </source>
</evidence>
<proteinExistence type="predicted"/>
<feature type="compositionally biased region" description="Low complexity" evidence="1">
    <location>
        <begin position="100"/>
        <end position="128"/>
    </location>
</feature>
<organism evidence="2">
    <name type="scientific">Hanusia phi</name>
    <dbReference type="NCBI Taxonomy" id="3032"/>
    <lineage>
        <taxon>Eukaryota</taxon>
        <taxon>Cryptophyceae</taxon>
        <taxon>Pyrenomonadales</taxon>
        <taxon>Geminigeraceae</taxon>
        <taxon>Hanusia</taxon>
    </lineage>
</organism>
<accession>A0A7S0HH31</accession>
<dbReference type="AlphaFoldDB" id="A0A7S0HH31"/>
<name>A0A7S0HH31_9CRYP</name>
<protein>
    <submittedName>
        <fullName evidence="2">Uncharacterized protein</fullName>
    </submittedName>
</protein>
<reference evidence="2" key="1">
    <citation type="submission" date="2021-01" db="EMBL/GenBank/DDBJ databases">
        <authorList>
            <person name="Corre E."/>
            <person name="Pelletier E."/>
            <person name="Niang G."/>
            <person name="Scheremetjew M."/>
            <person name="Finn R."/>
            <person name="Kale V."/>
            <person name="Holt S."/>
            <person name="Cochrane G."/>
            <person name="Meng A."/>
            <person name="Brown T."/>
            <person name="Cohen L."/>
        </authorList>
    </citation>
    <scope>NUCLEOTIDE SEQUENCE</scope>
    <source>
        <strain evidence="2">CCMP325</strain>
    </source>
</reference>
<sequence>MSRVLMQALQPSLGMGNSTGDNATLSSNASLSVDHAMSFLHLSTALRHLVKSKLHPAKQPVTVKGKRQMSDKARKIVKVIHQQQAISRPQPPLASRKRPSASAAKSSSPISSVKSSSSSSSHPSSASHFSPLAHIVKAKLAKLPALVAPVTAAAVPVKGLAKPVEATASPMRN</sequence>
<gene>
    <name evidence="2" type="ORF">HPHI1048_LOCUS8615</name>
</gene>
<dbReference type="EMBL" id="HBEO01012640">
    <property type="protein sequence ID" value="CAD8480705.1"/>
    <property type="molecule type" value="Transcribed_RNA"/>
</dbReference>
<feature type="region of interest" description="Disordered" evidence="1">
    <location>
        <begin position="80"/>
        <end position="128"/>
    </location>
</feature>